<name>A0A371HWN6_MUCPR</name>
<evidence type="ECO:0000313" key="5">
    <source>
        <dbReference type="EMBL" id="RDY07104.1"/>
    </source>
</evidence>
<dbReference type="EMBL" id="QJKJ01001547">
    <property type="protein sequence ID" value="RDY07104.1"/>
    <property type="molecule type" value="Genomic_DNA"/>
</dbReference>
<keyword evidence="1" id="KW-0436">Ligase</keyword>
<evidence type="ECO:0000256" key="3">
    <source>
        <dbReference type="ARBA" id="ARBA00022840"/>
    </source>
</evidence>
<sequence>MVSLYKPVCASEVGLACIWETSPVIDAVEEKGRLSTMLKESMAQQAKRRVVKSETGALVLAIEIGYPVVVHLSYVLGGWKMEIVYNDDKCVTCIENSVEVDPECHDLFDAIEINVDALAESHSNQAIWSLPNAGIMGHIEQVAVHSGDSSC</sequence>
<feature type="domain" description="Carbamoyl phosphate synthase ATP-binding" evidence="4">
    <location>
        <begin position="45"/>
        <end position="99"/>
    </location>
</feature>
<gene>
    <name evidence="5" type="primary">CARB</name>
    <name evidence="5" type="ORF">CR513_08822</name>
</gene>
<reference evidence="5" key="1">
    <citation type="submission" date="2018-05" db="EMBL/GenBank/DDBJ databases">
        <title>Draft genome of Mucuna pruriens seed.</title>
        <authorList>
            <person name="Nnadi N.E."/>
            <person name="Vos R."/>
            <person name="Hasami M.H."/>
            <person name="Devisetty U.K."/>
            <person name="Aguiy J.C."/>
        </authorList>
    </citation>
    <scope>NUCLEOTIDE SEQUENCE [LARGE SCALE GENOMIC DNA]</scope>
    <source>
        <strain evidence="5">JCA_2017</strain>
    </source>
</reference>
<dbReference type="Pfam" id="PF02786">
    <property type="entry name" value="CPSase_L_D2"/>
    <property type="match status" value="1"/>
</dbReference>
<dbReference type="GO" id="GO:0004088">
    <property type="term" value="F:carbamoyl-phosphate synthase (glutamine-hydrolyzing) activity"/>
    <property type="evidence" value="ECO:0007669"/>
    <property type="project" value="TreeGrafter"/>
</dbReference>
<dbReference type="Gene3D" id="3.30.470.20">
    <property type="entry name" value="ATP-grasp fold, B domain"/>
    <property type="match status" value="1"/>
</dbReference>
<keyword evidence="2" id="KW-0547">Nucleotide-binding</keyword>
<keyword evidence="6" id="KW-1185">Reference proteome</keyword>
<dbReference type="Proteomes" id="UP000257109">
    <property type="component" value="Unassembled WGS sequence"/>
</dbReference>
<dbReference type="SUPFAM" id="SSF56059">
    <property type="entry name" value="Glutathione synthetase ATP-binding domain-like"/>
    <property type="match status" value="1"/>
</dbReference>
<protein>
    <submittedName>
        <fullName evidence="5">Carbamoyl-phosphate synthase large chain, chloroplastic</fullName>
    </submittedName>
</protein>
<dbReference type="GO" id="GO:0005737">
    <property type="term" value="C:cytoplasm"/>
    <property type="evidence" value="ECO:0007669"/>
    <property type="project" value="TreeGrafter"/>
</dbReference>
<organism evidence="5 6">
    <name type="scientific">Mucuna pruriens</name>
    <name type="common">Velvet bean</name>
    <name type="synonym">Dolichos pruriens</name>
    <dbReference type="NCBI Taxonomy" id="157652"/>
    <lineage>
        <taxon>Eukaryota</taxon>
        <taxon>Viridiplantae</taxon>
        <taxon>Streptophyta</taxon>
        <taxon>Embryophyta</taxon>
        <taxon>Tracheophyta</taxon>
        <taxon>Spermatophyta</taxon>
        <taxon>Magnoliopsida</taxon>
        <taxon>eudicotyledons</taxon>
        <taxon>Gunneridae</taxon>
        <taxon>Pentapetalae</taxon>
        <taxon>rosids</taxon>
        <taxon>fabids</taxon>
        <taxon>Fabales</taxon>
        <taxon>Fabaceae</taxon>
        <taxon>Papilionoideae</taxon>
        <taxon>50 kb inversion clade</taxon>
        <taxon>NPAAA clade</taxon>
        <taxon>indigoferoid/millettioid clade</taxon>
        <taxon>Phaseoleae</taxon>
        <taxon>Mucuna</taxon>
    </lineage>
</organism>
<dbReference type="InterPro" id="IPR005479">
    <property type="entry name" value="CPAse_ATP-bd"/>
</dbReference>
<dbReference type="OrthoDB" id="1924069at2759"/>
<keyword evidence="3" id="KW-0067">ATP-binding</keyword>
<comment type="caution">
    <text evidence="5">The sequence shown here is derived from an EMBL/GenBank/DDBJ whole genome shotgun (WGS) entry which is preliminary data.</text>
</comment>
<proteinExistence type="predicted"/>
<dbReference type="PANTHER" id="PTHR11405">
    <property type="entry name" value="CARBAMOYLTRANSFERASE FAMILY MEMBER"/>
    <property type="match status" value="1"/>
</dbReference>
<evidence type="ECO:0000313" key="6">
    <source>
        <dbReference type="Proteomes" id="UP000257109"/>
    </source>
</evidence>
<feature type="non-terminal residue" evidence="5">
    <location>
        <position position="1"/>
    </location>
</feature>
<evidence type="ECO:0000259" key="4">
    <source>
        <dbReference type="Pfam" id="PF02786"/>
    </source>
</evidence>
<dbReference type="PANTHER" id="PTHR11405:SF53">
    <property type="entry name" value="CARBAMOYL-PHOSPHATE SYNTHASE [AMMONIA], MITOCHONDRIAL"/>
    <property type="match status" value="1"/>
</dbReference>
<accession>A0A371HWN6</accession>
<evidence type="ECO:0000256" key="1">
    <source>
        <dbReference type="ARBA" id="ARBA00022598"/>
    </source>
</evidence>
<dbReference type="GO" id="GO:0005524">
    <property type="term" value="F:ATP binding"/>
    <property type="evidence" value="ECO:0007669"/>
    <property type="project" value="UniProtKB-KW"/>
</dbReference>
<evidence type="ECO:0000256" key="2">
    <source>
        <dbReference type="ARBA" id="ARBA00022741"/>
    </source>
</evidence>
<dbReference type="AlphaFoldDB" id="A0A371HWN6"/>
<dbReference type="Gene3D" id="3.30.1490.20">
    <property type="entry name" value="ATP-grasp fold, A domain"/>
    <property type="match status" value="1"/>
</dbReference>
<dbReference type="InterPro" id="IPR013815">
    <property type="entry name" value="ATP_grasp_subdomain_1"/>
</dbReference>
<dbReference type="STRING" id="157652.A0A371HWN6"/>
<dbReference type="GO" id="GO:0006541">
    <property type="term" value="P:glutamine metabolic process"/>
    <property type="evidence" value="ECO:0007669"/>
    <property type="project" value="TreeGrafter"/>
</dbReference>